<dbReference type="KEGG" id="pseg:D3H65_27375"/>
<evidence type="ECO:0000256" key="2">
    <source>
        <dbReference type="SAM" id="Phobius"/>
    </source>
</evidence>
<evidence type="ECO:0000256" key="1">
    <source>
        <dbReference type="SAM" id="Coils"/>
    </source>
</evidence>
<dbReference type="AlphaFoldDB" id="A0A3B7MUC4"/>
<evidence type="ECO:0000313" key="3">
    <source>
        <dbReference type="EMBL" id="AXY77477.1"/>
    </source>
</evidence>
<feature type="coiled-coil region" evidence="1">
    <location>
        <begin position="148"/>
        <end position="182"/>
    </location>
</feature>
<sequence>MEERSKNVSTDDIDLIALLVSIIRFLKSYRLILLGVTLAGVLAGFFTYLTIPKYYTSKAILQPSILTKQEFFQIVDNWADLKRTNNYAELAQRFNCDPSLFKKIGSITTQEIPKTNLQAKGFIVSASILDTTVIPTLQKAILSGFENNEYIKEQLADQRNHLKQLIEKINIETQKLENLKLANLDSSLRSNTTSRSFILDISRINSEIVTLLEKKVKYETDLKFANAVQVLQNFSKPEKPDQPKLRSLMILGFICGAFIGFSIAAYKQFMKKYSHYF</sequence>
<keyword evidence="2" id="KW-0472">Membrane</keyword>
<dbReference type="RefSeq" id="WP_119053353.1">
    <property type="nucleotide sequence ID" value="NZ_CP032157.1"/>
</dbReference>
<proteinExistence type="predicted"/>
<dbReference type="EMBL" id="CP032157">
    <property type="protein sequence ID" value="AXY77477.1"/>
    <property type="molecule type" value="Genomic_DNA"/>
</dbReference>
<feature type="transmembrane region" description="Helical" evidence="2">
    <location>
        <begin position="245"/>
        <end position="266"/>
    </location>
</feature>
<feature type="transmembrane region" description="Helical" evidence="2">
    <location>
        <begin position="31"/>
        <end position="51"/>
    </location>
</feature>
<dbReference type="Proteomes" id="UP000263900">
    <property type="component" value="Chromosome"/>
</dbReference>
<organism evidence="3 4">
    <name type="scientific">Paraflavitalea soli</name>
    <dbReference type="NCBI Taxonomy" id="2315862"/>
    <lineage>
        <taxon>Bacteria</taxon>
        <taxon>Pseudomonadati</taxon>
        <taxon>Bacteroidota</taxon>
        <taxon>Chitinophagia</taxon>
        <taxon>Chitinophagales</taxon>
        <taxon>Chitinophagaceae</taxon>
        <taxon>Paraflavitalea</taxon>
    </lineage>
</organism>
<dbReference type="PANTHER" id="PTHR32309">
    <property type="entry name" value="TYROSINE-PROTEIN KINASE"/>
    <property type="match status" value="1"/>
</dbReference>
<dbReference type="InterPro" id="IPR050445">
    <property type="entry name" value="Bact_polysacc_biosynth/exp"/>
</dbReference>
<gene>
    <name evidence="3" type="ORF">D3H65_27375</name>
</gene>
<protein>
    <recommendedName>
        <fullName evidence="5">Polysaccharide chain length determinant N-terminal domain-containing protein</fullName>
    </recommendedName>
</protein>
<evidence type="ECO:0000313" key="4">
    <source>
        <dbReference type="Proteomes" id="UP000263900"/>
    </source>
</evidence>
<reference evidence="3 4" key="1">
    <citation type="submission" date="2018-09" db="EMBL/GenBank/DDBJ databases">
        <title>Genome sequencing of strain 6GH32-13.</title>
        <authorList>
            <person name="Weon H.-Y."/>
            <person name="Heo J."/>
            <person name="Kwon S.-W."/>
        </authorList>
    </citation>
    <scope>NUCLEOTIDE SEQUENCE [LARGE SCALE GENOMIC DNA]</scope>
    <source>
        <strain evidence="3 4">5GH32-13</strain>
    </source>
</reference>
<name>A0A3B7MUC4_9BACT</name>
<keyword evidence="2" id="KW-1133">Transmembrane helix</keyword>
<keyword evidence="2" id="KW-0812">Transmembrane</keyword>
<keyword evidence="1" id="KW-0175">Coiled coil</keyword>
<evidence type="ECO:0008006" key="5">
    <source>
        <dbReference type="Google" id="ProtNLM"/>
    </source>
</evidence>
<dbReference type="PANTHER" id="PTHR32309:SF31">
    <property type="entry name" value="CAPSULAR EXOPOLYSACCHARIDE FAMILY"/>
    <property type="match status" value="1"/>
</dbReference>
<accession>A0A3B7MUC4</accession>
<dbReference type="OrthoDB" id="656132at2"/>
<keyword evidence="4" id="KW-1185">Reference proteome</keyword>